<dbReference type="SUPFAM" id="SSF50022">
    <property type="entry name" value="ISP domain"/>
    <property type="match status" value="1"/>
</dbReference>
<evidence type="ECO:0000256" key="6">
    <source>
        <dbReference type="ARBA" id="ARBA00022723"/>
    </source>
</evidence>
<evidence type="ECO:0000256" key="15">
    <source>
        <dbReference type="ARBA" id="ARBA00047853"/>
    </source>
</evidence>
<keyword evidence="4 17" id="KW-0812">Transmembrane</keyword>
<evidence type="ECO:0000259" key="18">
    <source>
        <dbReference type="PROSITE" id="PS51296"/>
    </source>
</evidence>
<dbReference type="GO" id="GO:0051537">
    <property type="term" value="F:2 iron, 2 sulfur cluster binding"/>
    <property type="evidence" value="ECO:0007669"/>
    <property type="project" value="UniProtKB-KW"/>
</dbReference>
<feature type="domain" description="Rieske" evidence="18">
    <location>
        <begin position="201"/>
        <end position="304"/>
    </location>
</feature>
<dbReference type="EC" id="1.14.19.21" evidence="14"/>
<comment type="subcellular location">
    <subcellularLocation>
        <location evidence="2">Membrane</location>
    </subcellularLocation>
</comment>
<comment type="catalytic activity">
    <reaction evidence="15">
        <text>cholesterol + NADH + O2 + H(+) = 7-dehydrocholesterol + NAD(+) + 2 H2O</text>
        <dbReference type="Rhea" id="RHEA:51644"/>
        <dbReference type="ChEBI" id="CHEBI:15377"/>
        <dbReference type="ChEBI" id="CHEBI:15378"/>
        <dbReference type="ChEBI" id="CHEBI:15379"/>
        <dbReference type="ChEBI" id="CHEBI:16113"/>
        <dbReference type="ChEBI" id="CHEBI:17759"/>
        <dbReference type="ChEBI" id="CHEBI:57540"/>
        <dbReference type="ChEBI" id="CHEBI:57945"/>
        <dbReference type="EC" id="1.14.19.21"/>
    </reaction>
    <physiologicalReaction direction="left-to-right" evidence="15">
        <dbReference type="Rhea" id="RHEA:51645"/>
    </physiologicalReaction>
</comment>
<gene>
    <name evidence="19" type="primary">daf-36</name>
    <name evidence="19" type="ORF">CDAR_104361</name>
</gene>
<dbReference type="Pfam" id="PF00355">
    <property type="entry name" value="Rieske"/>
    <property type="match status" value="1"/>
</dbReference>
<organism evidence="19 20">
    <name type="scientific">Caerostris darwini</name>
    <dbReference type="NCBI Taxonomy" id="1538125"/>
    <lineage>
        <taxon>Eukaryota</taxon>
        <taxon>Metazoa</taxon>
        <taxon>Ecdysozoa</taxon>
        <taxon>Arthropoda</taxon>
        <taxon>Chelicerata</taxon>
        <taxon>Arachnida</taxon>
        <taxon>Araneae</taxon>
        <taxon>Araneomorphae</taxon>
        <taxon>Entelegynae</taxon>
        <taxon>Araneoidea</taxon>
        <taxon>Araneidae</taxon>
        <taxon>Caerostris</taxon>
    </lineage>
</organism>
<dbReference type="GO" id="GO:0005737">
    <property type="term" value="C:cytoplasm"/>
    <property type="evidence" value="ECO:0007669"/>
    <property type="project" value="TreeGrafter"/>
</dbReference>
<keyword evidence="10" id="KW-0411">Iron-sulfur</keyword>
<name>A0AAV4PTK7_9ARAC</name>
<keyword evidence="8" id="KW-0560">Oxidoreductase</keyword>
<keyword evidence="20" id="KW-1185">Reference proteome</keyword>
<dbReference type="GO" id="GO:0016020">
    <property type="term" value="C:membrane"/>
    <property type="evidence" value="ECO:0007669"/>
    <property type="project" value="UniProtKB-SubCell"/>
</dbReference>
<evidence type="ECO:0000256" key="17">
    <source>
        <dbReference type="SAM" id="Phobius"/>
    </source>
</evidence>
<dbReference type="InterPro" id="IPR017941">
    <property type="entry name" value="Rieske_2Fe-2S"/>
</dbReference>
<dbReference type="InterPro" id="IPR050584">
    <property type="entry name" value="Cholesterol_7-desaturase"/>
</dbReference>
<comment type="cofactor">
    <cofactor evidence="1">
        <name>Fe cation</name>
        <dbReference type="ChEBI" id="CHEBI:24875"/>
    </cofactor>
</comment>
<evidence type="ECO:0000256" key="8">
    <source>
        <dbReference type="ARBA" id="ARBA00023002"/>
    </source>
</evidence>
<evidence type="ECO:0000256" key="11">
    <source>
        <dbReference type="ARBA" id="ARBA00023136"/>
    </source>
</evidence>
<evidence type="ECO:0000256" key="14">
    <source>
        <dbReference type="ARBA" id="ARBA00026095"/>
    </source>
</evidence>
<keyword evidence="5" id="KW-0001">2Fe-2S</keyword>
<dbReference type="GO" id="GO:0170056">
    <property type="term" value="F:cholesterol 7-desaturase [NAD(P)H] activity"/>
    <property type="evidence" value="ECO:0007669"/>
    <property type="project" value="UniProtKB-EC"/>
</dbReference>
<dbReference type="InterPro" id="IPR045605">
    <property type="entry name" value="KshA-like_C"/>
</dbReference>
<comment type="pathway">
    <text evidence="3">Hormone biosynthesis.</text>
</comment>
<evidence type="ECO:0000256" key="3">
    <source>
        <dbReference type="ARBA" id="ARBA00004972"/>
    </source>
</evidence>
<comment type="pathway">
    <text evidence="12">Steroid hormone biosynthesis; dafachronic acid biosynthesis.</text>
</comment>
<evidence type="ECO:0000256" key="12">
    <source>
        <dbReference type="ARBA" id="ARBA00025712"/>
    </source>
</evidence>
<sequence>MSLTTKLLLVFITVLNTRWILYMIAYPLVLPPVSMAAAAHGGKWWNPCRFLLLPLAPALTSTLGLVSLSAFVLASLVMWFRKYRLRFLLRSSIFIVTSISLVHFVCYQISNTNHEVCVLAYITSDRLWLPYSAVIYITLLVIARYYCCKPVNITKSLLNVGFSHLKSQARTRRTGFGHMVRDRLKQGDPGSVPPVFPNGWIPIVESSEVAKGAVVSVTALGQRFCVFRGEGGEAYVLDAYCPHLGADLSAGGTVEGDCIECPFHGWQFSGKDGACKKIPYSCKVPDVARTKKWLSCEVNAFIFVWFHAENEDPYWEMPPVVPVHTGKWTYRGRTEHEVHCHIQEIPENGADVAHLHQLHSTSVFLGSRWMDYTSYLNFVTHEWQPEWERDEHRPHVGRIKLSQLTKFCGFEVPFSRISLDIEQIGPATVHLHLKTWFGNGVLLQHIIPEGPLSQRVIHLLYTESTFRQLPANLLVMAEATMLERDIAVWNNKKFLRNPILVREDRLISRYRRWYQQFYSSNSPTLQSLRERTLEW</sequence>
<evidence type="ECO:0000256" key="10">
    <source>
        <dbReference type="ARBA" id="ARBA00023014"/>
    </source>
</evidence>
<dbReference type="Pfam" id="PF19298">
    <property type="entry name" value="KshA_C"/>
    <property type="match status" value="1"/>
</dbReference>
<dbReference type="GO" id="GO:0046872">
    <property type="term" value="F:metal ion binding"/>
    <property type="evidence" value="ECO:0007669"/>
    <property type="project" value="UniProtKB-KW"/>
</dbReference>
<evidence type="ECO:0000313" key="19">
    <source>
        <dbReference type="EMBL" id="GIX99498.1"/>
    </source>
</evidence>
<evidence type="ECO:0000256" key="7">
    <source>
        <dbReference type="ARBA" id="ARBA00022989"/>
    </source>
</evidence>
<evidence type="ECO:0000256" key="9">
    <source>
        <dbReference type="ARBA" id="ARBA00023004"/>
    </source>
</evidence>
<dbReference type="SUPFAM" id="SSF55961">
    <property type="entry name" value="Bet v1-like"/>
    <property type="match status" value="1"/>
</dbReference>
<keyword evidence="9" id="KW-0408">Iron</keyword>
<reference evidence="19 20" key="1">
    <citation type="submission" date="2021-06" db="EMBL/GenBank/DDBJ databases">
        <title>Caerostris darwini draft genome.</title>
        <authorList>
            <person name="Kono N."/>
            <person name="Arakawa K."/>
        </authorList>
    </citation>
    <scope>NUCLEOTIDE SEQUENCE [LARGE SCALE GENOMIC DNA]</scope>
</reference>
<dbReference type="PROSITE" id="PS51296">
    <property type="entry name" value="RIESKE"/>
    <property type="match status" value="1"/>
</dbReference>
<evidence type="ECO:0000256" key="5">
    <source>
        <dbReference type="ARBA" id="ARBA00022714"/>
    </source>
</evidence>
<evidence type="ECO:0000313" key="20">
    <source>
        <dbReference type="Proteomes" id="UP001054837"/>
    </source>
</evidence>
<protein>
    <recommendedName>
        <fullName evidence="14">cholesterol 7-desaturase</fullName>
        <ecNumber evidence="14">1.14.19.21</ecNumber>
    </recommendedName>
</protein>
<dbReference type="Proteomes" id="UP001054837">
    <property type="component" value="Unassembled WGS sequence"/>
</dbReference>
<comment type="caution">
    <text evidence="19">The sequence shown here is derived from an EMBL/GenBank/DDBJ whole genome shotgun (WGS) entry which is preliminary data.</text>
</comment>
<dbReference type="PANTHER" id="PTHR21266">
    <property type="entry name" value="IRON-SULFUR DOMAIN CONTAINING PROTEIN"/>
    <property type="match status" value="1"/>
</dbReference>
<evidence type="ECO:0000256" key="1">
    <source>
        <dbReference type="ARBA" id="ARBA00001962"/>
    </source>
</evidence>
<dbReference type="InterPro" id="IPR036922">
    <property type="entry name" value="Rieske_2Fe-2S_sf"/>
</dbReference>
<keyword evidence="7 17" id="KW-1133">Transmembrane helix</keyword>
<dbReference type="Gene3D" id="2.102.10.10">
    <property type="entry name" value="Rieske [2Fe-2S] iron-sulphur domain"/>
    <property type="match status" value="1"/>
</dbReference>
<dbReference type="AlphaFoldDB" id="A0AAV4PTK7"/>
<evidence type="ECO:0000256" key="13">
    <source>
        <dbReference type="ARBA" id="ARBA00025729"/>
    </source>
</evidence>
<comment type="similarity">
    <text evidence="13">Belongs to the cholesterol 7-desaturase family.</text>
</comment>
<proteinExistence type="inferred from homology"/>
<feature type="transmembrane region" description="Helical" evidence="17">
    <location>
        <begin position="87"/>
        <end position="110"/>
    </location>
</feature>
<comment type="catalytic activity">
    <reaction evidence="16">
        <text>cholesterol + NADPH + O2 + H(+) = 7-dehydrocholesterol + NADP(+) + 2 H2O</text>
        <dbReference type="Rhea" id="RHEA:45024"/>
        <dbReference type="ChEBI" id="CHEBI:15377"/>
        <dbReference type="ChEBI" id="CHEBI:15378"/>
        <dbReference type="ChEBI" id="CHEBI:15379"/>
        <dbReference type="ChEBI" id="CHEBI:16113"/>
        <dbReference type="ChEBI" id="CHEBI:17759"/>
        <dbReference type="ChEBI" id="CHEBI:57783"/>
        <dbReference type="ChEBI" id="CHEBI:58349"/>
        <dbReference type="EC" id="1.14.19.21"/>
    </reaction>
    <physiologicalReaction direction="left-to-right" evidence="16">
        <dbReference type="Rhea" id="RHEA:45025"/>
    </physiologicalReaction>
</comment>
<evidence type="ECO:0000256" key="4">
    <source>
        <dbReference type="ARBA" id="ARBA00022692"/>
    </source>
</evidence>
<evidence type="ECO:0000256" key="16">
    <source>
        <dbReference type="ARBA" id="ARBA00049548"/>
    </source>
</evidence>
<feature type="transmembrane region" description="Helical" evidence="17">
    <location>
        <begin position="130"/>
        <end position="147"/>
    </location>
</feature>
<dbReference type="PANTHER" id="PTHR21266:SF32">
    <property type="entry name" value="CHOLESTEROL 7-DESATURASE NVD"/>
    <property type="match status" value="1"/>
</dbReference>
<dbReference type="Gene3D" id="3.90.380.10">
    <property type="entry name" value="Naphthalene 1,2-dioxygenase Alpha Subunit, Chain A, domain 1"/>
    <property type="match status" value="1"/>
</dbReference>
<evidence type="ECO:0000256" key="2">
    <source>
        <dbReference type="ARBA" id="ARBA00004370"/>
    </source>
</evidence>
<dbReference type="EMBL" id="BPLQ01003301">
    <property type="protein sequence ID" value="GIX99498.1"/>
    <property type="molecule type" value="Genomic_DNA"/>
</dbReference>
<feature type="transmembrane region" description="Helical" evidence="17">
    <location>
        <begin position="50"/>
        <end position="80"/>
    </location>
</feature>
<keyword evidence="11 17" id="KW-0472">Membrane</keyword>
<feature type="transmembrane region" description="Helical" evidence="17">
    <location>
        <begin position="7"/>
        <end position="30"/>
    </location>
</feature>
<accession>A0AAV4PTK7</accession>
<dbReference type="GO" id="GO:0008203">
    <property type="term" value="P:cholesterol metabolic process"/>
    <property type="evidence" value="ECO:0007669"/>
    <property type="project" value="InterPro"/>
</dbReference>
<keyword evidence="6" id="KW-0479">Metal-binding</keyword>